<sequence>MLFAVVDIETTGGSARMEGITEVAVVVHDGEQILETFETLVNPQTGIPTYITGLTGIDNQMVRNAPTFEEIAEDLFDVLKDKIFVAHNVNFDYNFLRESFNRAGITFSAQKLCTVRLGRKIFPGYRSYSLGRLCESRGIKIEARHRAMGDAKATAILFGQMMRENEEIIFKSLRRNTGEAFLPPNFPKAKFDKIPQECGVYYMLNEKGKVIYVGKAINIRERFKSHFSGNLLPKIKDSLKSEIVDLKWELTGTEFFALLFETLEIKRLWPKYNSALKRPKRLWGLFQFEDGNGYQRFQIAPVRKGILPLETFFSHDEALEFTRGIISKFELCEKLCGLRKVNCKKMTDSICGGACTGEIKPENYNQRVAAMLSSLAETKGEISIELEAPEDFESVECVFENGILSKYIFRSDEKPEDNRLEWTVVPRIPETFYILRRFIHTLRPESIKVLAN</sequence>
<keyword evidence="2" id="KW-0378">Hydrolase</keyword>
<dbReference type="PANTHER" id="PTHR30231:SF37">
    <property type="entry name" value="EXODEOXYRIBONUCLEASE 10"/>
    <property type="match status" value="1"/>
</dbReference>
<keyword evidence="2" id="KW-0269">Exonuclease</keyword>
<keyword evidence="3" id="KW-1185">Reference proteome</keyword>
<dbReference type="Gene3D" id="3.30.420.10">
    <property type="entry name" value="Ribonuclease H-like superfamily/Ribonuclease H"/>
    <property type="match status" value="1"/>
</dbReference>
<dbReference type="InterPro" id="IPR000305">
    <property type="entry name" value="GIY-YIG_endonuc"/>
</dbReference>
<evidence type="ECO:0000313" key="3">
    <source>
        <dbReference type="Proteomes" id="UP001171916"/>
    </source>
</evidence>
<dbReference type="InterPro" id="IPR047296">
    <property type="entry name" value="GIY-YIG_UvrC_Cho"/>
</dbReference>
<dbReference type="GO" id="GO:0004527">
    <property type="term" value="F:exonuclease activity"/>
    <property type="evidence" value="ECO:0007669"/>
    <property type="project" value="UniProtKB-KW"/>
</dbReference>
<dbReference type="PROSITE" id="PS50164">
    <property type="entry name" value="GIY_YIG"/>
    <property type="match status" value="1"/>
</dbReference>
<dbReference type="InterPro" id="IPR035901">
    <property type="entry name" value="GIY-YIG_endonuc_sf"/>
</dbReference>
<dbReference type="NCBIfam" id="TIGR00573">
    <property type="entry name" value="dnaq"/>
    <property type="match status" value="1"/>
</dbReference>
<dbReference type="Proteomes" id="UP001171916">
    <property type="component" value="Unassembled WGS sequence"/>
</dbReference>
<reference evidence="2" key="1">
    <citation type="submission" date="2023-06" db="EMBL/GenBank/DDBJ databases">
        <title>Robiginitalea aurantiacus sp. nov. and Algoriphagus sediminis sp. nov., isolated from coastal sediment.</title>
        <authorList>
            <person name="Zhou Z.Y."/>
            <person name="An J."/>
            <person name="Jia Y.W."/>
            <person name="Du Z.J."/>
        </authorList>
    </citation>
    <scope>NUCLEOTIDE SEQUENCE</scope>
    <source>
        <strain evidence="2">C2-7</strain>
    </source>
</reference>
<dbReference type="SUPFAM" id="SSF53098">
    <property type="entry name" value="Ribonuclease H-like"/>
    <property type="match status" value="1"/>
</dbReference>
<dbReference type="PANTHER" id="PTHR30231">
    <property type="entry name" value="DNA POLYMERASE III SUBUNIT EPSILON"/>
    <property type="match status" value="1"/>
</dbReference>
<name>A0ABT7YDQ6_9BACT</name>
<dbReference type="SUPFAM" id="SSF82771">
    <property type="entry name" value="GIY-YIG endonuclease"/>
    <property type="match status" value="1"/>
</dbReference>
<gene>
    <name evidence="2" type="ORF">QVH07_10865</name>
</gene>
<dbReference type="SMART" id="SM00465">
    <property type="entry name" value="GIYc"/>
    <property type="match status" value="1"/>
</dbReference>
<evidence type="ECO:0000259" key="1">
    <source>
        <dbReference type="PROSITE" id="PS50164"/>
    </source>
</evidence>
<keyword evidence="2" id="KW-0540">Nuclease</keyword>
<dbReference type="InterPro" id="IPR006054">
    <property type="entry name" value="DnaQ"/>
</dbReference>
<proteinExistence type="predicted"/>
<dbReference type="EMBL" id="JAUEPH010000004">
    <property type="protein sequence ID" value="MDN3204653.1"/>
    <property type="molecule type" value="Genomic_DNA"/>
</dbReference>
<accession>A0ABT7YDQ6</accession>
<dbReference type="Pfam" id="PF00929">
    <property type="entry name" value="RNase_T"/>
    <property type="match status" value="1"/>
</dbReference>
<evidence type="ECO:0000313" key="2">
    <source>
        <dbReference type="EMBL" id="MDN3204653.1"/>
    </source>
</evidence>
<organism evidence="2 3">
    <name type="scientific">Algoriphagus sediminis</name>
    <dbReference type="NCBI Taxonomy" id="3057113"/>
    <lineage>
        <taxon>Bacteria</taxon>
        <taxon>Pseudomonadati</taxon>
        <taxon>Bacteroidota</taxon>
        <taxon>Cytophagia</taxon>
        <taxon>Cytophagales</taxon>
        <taxon>Cyclobacteriaceae</taxon>
        <taxon>Algoriphagus</taxon>
    </lineage>
</organism>
<dbReference type="InterPro" id="IPR036397">
    <property type="entry name" value="RNaseH_sf"/>
</dbReference>
<dbReference type="InterPro" id="IPR013520">
    <property type="entry name" value="Ribonucl_H"/>
</dbReference>
<dbReference type="RefSeq" id="WP_290000322.1">
    <property type="nucleotide sequence ID" value="NZ_JAUEPH010000004.1"/>
</dbReference>
<dbReference type="CDD" id="cd10434">
    <property type="entry name" value="GIY-YIG_UvrC_Cho"/>
    <property type="match status" value="1"/>
</dbReference>
<comment type="caution">
    <text evidence="2">The sequence shown here is derived from an EMBL/GenBank/DDBJ whole genome shotgun (WGS) entry which is preliminary data.</text>
</comment>
<dbReference type="CDD" id="cd06127">
    <property type="entry name" value="DEDDh"/>
    <property type="match status" value="1"/>
</dbReference>
<dbReference type="Pfam" id="PF01541">
    <property type="entry name" value="GIY-YIG"/>
    <property type="match status" value="1"/>
</dbReference>
<feature type="domain" description="GIY-YIG" evidence="1">
    <location>
        <begin position="196"/>
        <end position="274"/>
    </location>
</feature>
<dbReference type="Gene3D" id="3.40.1440.10">
    <property type="entry name" value="GIY-YIG endonuclease"/>
    <property type="match status" value="1"/>
</dbReference>
<dbReference type="InterPro" id="IPR012337">
    <property type="entry name" value="RNaseH-like_sf"/>
</dbReference>
<dbReference type="SMART" id="SM00479">
    <property type="entry name" value="EXOIII"/>
    <property type="match status" value="1"/>
</dbReference>
<protein>
    <submittedName>
        <fullName evidence="2">Exonuclease domain-containing protein</fullName>
    </submittedName>
</protein>